<organism evidence="2 3">
    <name type="scientific">Glutamicibacter ardleyensis</name>
    <dbReference type="NCBI Taxonomy" id="225894"/>
    <lineage>
        <taxon>Bacteria</taxon>
        <taxon>Bacillati</taxon>
        <taxon>Actinomycetota</taxon>
        <taxon>Actinomycetes</taxon>
        <taxon>Micrococcales</taxon>
        <taxon>Micrococcaceae</taxon>
        <taxon>Glutamicibacter</taxon>
    </lineage>
</organism>
<sequence length="171" mass="17574">MSTSNGSSSIPTGAQGAGVVSVARAGSWIWLLLIGVAVFAVVMVVVVKDPVTTWTMGPTAVFSLFAGWCFSRGKVVVDDSGVRVYGGGVVKMLGVKAEDVTSAEAKDISPAEYGGWGLRVSGAGTAFILKEGPGLVVERKHGAPRIYSVATETDGQQMAKTLNQIAAKNAG</sequence>
<keyword evidence="1" id="KW-0472">Membrane</keyword>
<protein>
    <recommendedName>
        <fullName evidence="4">DUF3093 domain-containing protein</fullName>
    </recommendedName>
</protein>
<comment type="caution">
    <text evidence="2">The sequence shown here is derived from an EMBL/GenBank/DDBJ whole genome shotgun (WGS) entry which is preliminary data.</text>
</comment>
<dbReference type="EMBL" id="BMKX01000002">
    <property type="protein sequence ID" value="GGJ54864.1"/>
    <property type="molecule type" value="Genomic_DNA"/>
</dbReference>
<feature type="transmembrane region" description="Helical" evidence="1">
    <location>
        <begin position="28"/>
        <end position="47"/>
    </location>
</feature>
<proteinExistence type="predicted"/>
<keyword evidence="3" id="KW-1185">Reference proteome</keyword>
<evidence type="ECO:0000256" key="1">
    <source>
        <dbReference type="SAM" id="Phobius"/>
    </source>
</evidence>
<reference evidence="3" key="1">
    <citation type="journal article" date="2019" name="Int. J. Syst. Evol. Microbiol.">
        <title>The Global Catalogue of Microorganisms (GCM) 10K type strain sequencing project: providing services to taxonomists for standard genome sequencing and annotation.</title>
        <authorList>
            <consortium name="The Broad Institute Genomics Platform"/>
            <consortium name="The Broad Institute Genome Sequencing Center for Infectious Disease"/>
            <person name="Wu L."/>
            <person name="Ma J."/>
        </authorList>
    </citation>
    <scope>NUCLEOTIDE SEQUENCE [LARGE SCALE GENOMIC DNA]</scope>
    <source>
        <strain evidence="3">CGMCC 1.3685</strain>
    </source>
</reference>
<evidence type="ECO:0000313" key="2">
    <source>
        <dbReference type="EMBL" id="GGJ54864.1"/>
    </source>
</evidence>
<keyword evidence="1" id="KW-1133">Transmembrane helix</keyword>
<dbReference type="Proteomes" id="UP000606115">
    <property type="component" value="Unassembled WGS sequence"/>
</dbReference>
<evidence type="ECO:0000313" key="3">
    <source>
        <dbReference type="Proteomes" id="UP000606115"/>
    </source>
</evidence>
<accession>A0ABQ2DDW1</accession>
<gene>
    <name evidence="2" type="ORF">GCM10007173_11900</name>
</gene>
<dbReference type="GeneID" id="303303573"/>
<evidence type="ECO:0008006" key="4">
    <source>
        <dbReference type="Google" id="ProtNLM"/>
    </source>
</evidence>
<keyword evidence="1" id="KW-0812">Transmembrane</keyword>
<dbReference type="RefSeq" id="WP_146113319.1">
    <property type="nucleotide sequence ID" value="NZ_BMKX01000002.1"/>
</dbReference>
<name>A0ABQ2DDW1_9MICC</name>